<evidence type="ECO:0000259" key="10">
    <source>
        <dbReference type="PROSITE" id="PS51456"/>
    </source>
</evidence>
<reference evidence="12" key="1">
    <citation type="submission" date="2014-12" db="EMBL/GenBank/DDBJ databases">
        <title>Insight into the proteome of Arion vulgaris.</title>
        <authorList>
            <person name="Aradska J."/>
            <person name="Bulat T."/>
            <person name="Smidak R."/>
            <person name="Sarate P."/>
            <person name="Gangsoo J."/>
            <person name="Sialana F."/>
            <person name="Bilban M."/>
            <person name="Lubec G."/>
        </authorList>
    </citation>
    <scope>NUCLEOTIDE SEQUENCE</scope>
    <source>
        <tissue evidence="12">Skin</tissue>
    </source>
</reference>
<keyword evidence="8 9" id="KW-0009">Actin-binding</keyword>
<name>A0A0B7B8F8_9EUPU</name>
<dbReference type="PROSITE" id="PS51456">
    <property type="entry name" value="MYOSIN_MOTOR"/>
    <property type="match status" value="1"/>
</dbReference>
<keyword evidence="2 9" id="KW-0547">Nucleotide-binding</keyword>
<dbReference type="SMART" id="SM00242">
    <property type="entry name" value="MYSc"/>
    <property type="match status" value="1"/>
</dbReference>
<dbReference type="InterPro" id="IPR027417">
    <property type="entry name" value="P-loop_NTPase"/>
</dbReference>
<dbReference type="SUPFAM" id="SSF52540">
    <property type="entry name" value="P-loop containing nucleoside triphosphate hydrolases"/>
    <property type="match status" value="1"/>
</dbReference>
<feature type="domain" description="Myosin N-terminal SH3-like" evidence="11">
    <location>
        <begin position="30"/>
        <end position="80"/>
    </location>
</feature>
<organism evidence="12">
    <name type="scientific">Arion vulgaris</name>
    <dbReference type="NCBI Taxonomy" id="1028688"/>
    <lineage>
        <taxon>Eukaryota</taxon>
        <taxon>Metazoa</taxon>
        <taxon>Spiralia</taxon>
        <taxon>Lophotrochozoa</taxon>
        <taxon>Mollusca</taxon>
        <taxon>Gastropoda</taxon>
        <taxon>Heterobranchia</taxon>
        <taxon>Euthyneura</taxon>
        <taxon>Panpulmonata</taxon>
        <taxon>Eupulmonata</taxon>
        <taxon>Stylommatophora</taxon>
        <taxon>Helicina</taxon>
        <taxon>Arionoidea</taxon>
        <taxon>Arionidae</taxon>
        <taxon>Arion</taxon>
    </lineage>
</organism>
<sequence>MSGLDVNDPDFQFLVVDRKKMMQEQTQTFDGKKACWVPDHKEGFLSAEIQSTKGEEITVKLVKSNETKTFKKDDIQQMNPPKFEKIADMANMTYLNEASVLHNLKSRYSSGLIYTYSGLFCVAVNPYRRLPIYTQKIINVYRGKRKAEMPPHLFSVSDNAYQNMLQERENQSMLITGESGAGKTENTKKVIMYFANVAAASKKDEEPVEGKKVGSLEDQIVQANPVMEAYGNAKTTRNNNSSRFALRELQLTTLRPHNFECILPSCKNLTTAERTKFDTIQEHQSSRIYPGLSIPPLVGPSSTPQLV</sequence>
<dbReference type="Pfam" id="PF00063">
    <property type="entry name" value="Myosin_head"/>
    <property type="match status" value="1"/>
</dbReference>
<dbReference type="PANTHER" id="PTHR13140:SF857">
    <property type="entry name" value="MYOSIN-11"/>
    <property type="match status" value="1"/>
</dbReference>
<proteinExistence type="inferred from homology"/>
<keyword evidence="3 9" id="KW-0067">ATP-binding</keyword>
<dbReference type="GO" id="GO:0005516">
    <property type="term" value="F:calmodulin binding"/>
    <property type="evidence" value="ECO:0007669"/>
    <property type="project" value="UniProtKB-KW"/>
</dbReference>
<dbReference type="GO" id="GO:0016020">
    <property type="term" value="C:membrane"/>
    <property type="evidence" value="ECO:0007669"/>
    <property type="project" value="TreeGrafter"/>
</dbReference>
<protein>
    <recommendedName>
        <fullName evidence="13">Myosin motor domain-containing protein</fullName>
    </recommendedName>
</protein>
<dbReference type="GO" id="GO:0051015">
    <property type="term" value="F:actin filament binding"/>
    <property type="evidence" value="ECO:0007669"/>
    <property type="project" value="InterPro"/>
</dbReference>
<evidence type="ECO:0000259" key="11">
    <source>
        <dbReference type="PROSITE" id="PS51844"/>
    </source>
</evidence>
<dbReference type="InterPro" id="IPR004009">
    <property type="entry name" value="SH3_Myosin"/>
</dbReference>
<dbReference type="PANTHER" id="PTHR13140">
    <property type="entry name" value="MYOSIN"/>
    <property type="match status" value="1"/>
</dbReference>
<feature type="domain" description="Myosin motor" evidence="10">
    <location>
        <begin position="84"/>
        <end position="307"/>
    </location>
</feature>
<dbReference type="GO" id="GO:0005524">
    <property type="term" value="F:ATP binding"/>
    <property type="evidence" value="ECO:0007669"/>
    <property type="project" value="UniProtKB-UniRule"/>
</dbReference>
<evidence type="ECO:0000313" key="12">
    <source>
        <dbReference type="EMBL" id="CEK89197.1"/>
    </source>
</evidence>
<dbReference type="InterPro" id="IPR001609">
    <property type="entry name" value="Myosin_head_motor_dom-like"/>
</dbReference>
<keyword evidence="4" id="KW-0112">Calmodulin-binding</keyword>
<dbReference type="Gene3D" id="3.40.850.10">
    <property type="entry name" value="Kinesin motor domain"/>
    <property type="match status" value="1"/>
</dbReference>
<dbReference type="InterPro" id="IPR008989">
    <property type="entry name" value="Myosin_S1_N"/>
</dbReference>
<evidence type="ECO:0000256" key="4">
    <source>
        <dbReference type="ARBA" id="ARBA00022860"/>
    </source>
</evidence>
<dbReference type="Pfam" id="PF02736">
    <property type="entry name" value="Myosin_N"/>
    <property type="match status" value="1"/>
</dbReference>
<dbReference type="PROSITE" id="PS51844">
    <property type="entry name" value="SH3_LIKE"/>
    <property type="match status" value="1"/>
</dbReference>
<keyword evidence="5" id="KW-0175">Coiled coil</keyword>
<gene>
    <name evidence="12" type="primary">ORF169507</name>
</gene>
<dbReference type="AlphaFoldDB" id="A0A0B7B8F8"/>
<evidence type="ECO:0000256" key="8">
    <source>
        <dbReference type="ARBA" id="ARBA00023203"/>
    </source>
</evidence>
<dbReference type="GO" id="GO:0005737">
    <property type="term" value="C:cytoplasm"/>
    <property type="evidence" value="ECO:0007669"/>
    <property type="project" value="TreeGrafter"/>
</dbReference>
<feature type="binding site" evidence="9">
    <location>
        <begin position="177"/>
        <end position="184"/>
    </location>
    <ligand>
        <name>ATP</name>
        <dbReference type="ChEBI" id="CHEBI:30616"/>
    </ligand>
</feature>
<dbReference type="PRINTS" id="PR00193">
    <property type="entry name" value="MYOSINHEAVY"/>
</dbReference>
<accession>A0A0B7B8F8</accession>
<dbReference type="GO" id="GO:0000146">
    <property type="term" value="F:microfilament motor activity"/>
    <property type="evidence" value="ECO:0007669"/>
    <property type="project" value="TreeGrafter"/>
</dbReference>
<evidence type="ECO:0000256" key="9">
    <source>
        <dbReference type="PROSITE-ProRule" id="PRU00782"/>
    </source>
</evidence>
<dbReference type="GO" id="GO:0016459">
    <property type="term" value="C:myosin complex"/>
    <property type="evidence" value="ECO:0007669"/>
    <property type="project" value="UniProtKB-KW"/>
</dbReference>
<evidence type="ECO:0000256" key="6">
    <source>
        <dbReference type="ARBA" id="ARBA00023123"/>
    </source>
</evidence>
<dbReference type="GO" id="GO:0007015">
    <property type="term" value="P:actin filament organization"/>
    <property type="evidence" value="ECO:0007669"/>
    <property type="project" value="TreeGrafter"/>
</dbReference>
<comment type="caution">
    <text evidence="9">Lacks conserved residue(s) required for the propagation of feature annotation.</text>
</comment>
<dbReference type="FunFam" id="3.40.850.10:FF:000101">
    <property type="entry name" value="Slow myosin heavy chain 2"/>
    <property type="match status" value="1"/>
</dbReference>
<dbReference type="EMBL" id="HACG01042332">
    <property type="protein sequence ID" value="CEK89197.1"/>
    <property type="molecule type" value="Transcribed_RNA"/>
</dbReference>
<keyword evidence="6 9" id="KW-0518">Myosin</keyword>
<evidence type="ECO:0000256" key="2">
    <source>
        <dbReference type="ARBA" id="ARBA00022741"/>
    </source>
</evidence>
<dbReference type="InterPro" id="IPR036961">
    <property type="entry name" value="Kinesin_motor_dom_sf"/>
</dbReference>
<comment type="similarity">
    <text evidence="1 9">Belongs to the TRAFAC class myosin-kinesin ATPase superfamily. Myosin family.</text>
</comment>
<dbReference type="FunFam" id="2.30.30.360:FF:000001">
    <property type="entry name" value="Myosin heavy chain"/>
    <property type="match status" value="1"/>
</dbReference>
<evidence type="ECO:0000256" key="1">
    <source>
        <dbReference type="ARBA" id="ARBA00008314"/>
    </source>
</evidence>
<dbReference type="Gene3D" id="2.30.30.360">
    <property type="entry name" value="Myosin S1 fragment, N-terminal"/>
    <property type="match status" value="1"/>
</dbReference>
<evidence type="ECO:0008006" key="13">
    <source>
        <dbReference type="Google" id="ProtNLM"/>
    </source>
</evidence>
<keyword evidence="7 9" id="KW-0505">Motor protein</keyword>
<evidence type="ECO:0000256" key="3">
    <source>
        <dbReference type="ARBA" id="ARBA00022840"/>
    </source>
</evidence>
<evidence type="ECO:0000256" key="5">
    <source>
        <dbReference type="ARBA" id="ARBA00023054"/>
    </source>
</evidence>
<evidence type="ECO:0000256" key="7">
    <source>
        <dbReference type="ARBA" id="ARBA00023175"/>
    </source>
</evidence>